<dbReference type="PATRIC" id="fig|584.121.peg.1693"/>
<gene>
    <name evidence="3" type="primary">P015</name>
</gene>
<name>A0A075TA72_PROMI</name>
<keyword evidence="1" id="KW-1133">Transmembrane helix</keyword>
<accession>A0A075TA72</accession>
<organism evidence="3">
    <name type="scientific">Proteus mirabilis</name>
    <dbReference type="NCBI Taxonomy" id="584"/>
    <lineage>
        <taxon>Bacteria</taxon>
        <taxon>Pseudomonadati</taxon>
        <taxon>Pseudomonadota</taxon>
        <taxon>Gammaproteobacteria</taxon>
        <taxon>Enterobacterales</taxon>
        <taxon>Morganellaceae</taxon>
        <taxon>Proteus</taxon>
    </lineage>
</organism>
<evidence type="ECO:0000256" key="1">
    <source>
        <dbReference type="SAM" id="Phobius"/>
    </source>
</evidence>
<protein>
    <submittedName>
        <fullName evidence="3">p015</fullName>
    </submittedName>
</protein>
<dbReference type="EMBL" id="KJ439039">
    <property type="protein sequence ID" value="AIG56615.1"/>
    <property type="molecule type" value="Genomic_DNA"/>
</dbReference>
<proteinExistence type="predicted"/>
<evidence type="ECO:0000313" key="2">
    <source>
        <dbReference type="EMBL" id="AIG56531.1"/>
    </source>
</evidence>
<dbReference type="EMBL" id="KJ411925">
    <property type="protein sequence ID" value="AIG56531.1"/>
    <property type="molecule type" value="Genomic_DNA"/>
</dbReference>
<keyword evidence="1" id="KW-0812">Transmembrane</keyword>
<keyword evidence="1" id="KW-0472">Membrane</keyword>
<sequence>MYFSTFVLIMIVTVGVIAFGASIVAKLLNAVSMAVYRSLRKTRPVRVVSPLATVSSSLNGEWLRATSGSNQSGVFDAIECAPLEGELVSERAAIASNKTFLSAKV</sequence>
<evidence type="ECO:0000313" key="3">
    <source>
        <dbReference type="EMBL" id="AIG56615.1"/>
    </source>
</evidence>
<reference evidence="3" key="1">
    <citation type="journal article" date="2014" name="J. Antimicrob. Chemother.">
        <title>Proteus genomic island 1 (PGI1), a new resistance genomic island from two Proteus mirabilis French clinical isolates.</title>
        <authorList>
            <person name="Siebor E."/>
            <person name="Neuwirth C."/>
        </authorList>
    </citation>
    <scope>NUCLEOTIDE SEQUENCE</scope>
    <source>
        <strain evidence="2">PmCHA</strain>
        <strain evidence="3">PmCHE</strain>
    </source>
</reference>
<feature type="transmembrane region" description="Helical" evidence="1">
    <location>
        <begin position="6"/>
        <end position="36"/>
    </location>
</feature>
<dbReference type="AlphaFoldDB" id="A0A075TA72"/>
<dbReference type="RefSeq" id="WP_000273954.1">
    <property type="nucleotide sequence ID" value="NZ_ABFCQN020000012.1"/>
</dbReference>